<evidence type="ECO:0000256" key="5">
    <source>
        <dbReference type="ARBA" id="ARBA00022989"/>
    </source>
</evidence>
<dbReference type="UniPathway" id="UPA00269">
    <property type="reaction ID" value="UER00713"/>
</dbReference>
<organism evidence="13 14">
    <name type="scientific">Sphingobium cupriresistens LL01</name>
    <dbReference type="NCBI Taxonomy" id="1420583"/>
    <lineage>
        <taxon>Bacteria</taxon>
        <taxon>Pseudomonadati</taxon>
        <taxon>Pseudomonadota</taxon>
        <taxon>Alphaproteobacteria</taxon>
        <taxon>Sphingomonadales</taxon>
        <taxon>Sphingomonadaceae</taxon>
        <taxon>Sphingobium</taxon>
    </lineage>
</organism>
<comment type="catalytic activity">
    <reaction evidence="11">
        <text>Fe(II)-heme o + 2 A + H2O = Fe(II)-heme a + 2 AH2</text>
        <dbReference type="Rhea" id="RHEA:63388"/>
        <dbReference type="ChEBI" id="CHEBI:13193"/>
        <dbReference type="ChEBI" id="CHEBI:15377"/>
        <dbReference type="ChEBI" id="CHEBI:17499"/>
        <dbReference type="ChEBI" id="CHEBI:60530"/>
        <dbReference type="ChEBI" id="CHEBI:61715"/>
        <dbReference type="EC" id="1.17.99.9"/>
    </reaction>
    <physiologicalReaction direction="left-to-right" evidence="11">
        <dbReference type="Rhea" id="RHEA:63389"/>
    </physiologicalReaction>
</comment>
<evidence type="ECO:0000256" key="7">
    <source>
        <dbReference type="ARBA" id="ARBA00023004"/>
    </source>
</evidence>
<proteinExistence type="inferred from homology"/>
<evidence type="ECO:0000256" key="12">
    <source>
        <dbReference type="HAMAP-Rule" id="MF_01665"/>
    </source>
</evidence>
<name>A0A0J7XVV6_9SPHN</name>
<feature type="binding site" description="axial binding residue" evidence="12">
    <location>
        <position position="325"/>
    </location>
    <ligand>
        <name>heme</name>
        <dbReference type="ChEBI" id="CHEBI:30413"/>
    </ligand>
    <ligandPart>
        <name>Fe</name>
        <dbReference type="ChEBI" id="CHEBI:18248"/>
    </ligandPart>
</feature>
<evidence type="ECO:0000256" key="6">
    <source>
        <dbReference type="ARBA" id="ARBA00023002"/>
    </source>
</evidence>
<evidence type="ECO:0000313" key="13">
    <source>
        <dbReference type="EMBL" id="KMS55734.1"/>
    </source>
</evidence>
<dbReference type="HAMAP" id="MF_01665">
    <property type="entry name" value="HemeA_synth_type2"/>
    <property type="match status" value="1"/>
</dbReference>
<reference evidence="13 14" key="1">
    <citation type="journal article" date="2015" name="G3 (Bethesda)">
        <title>Insights into Ongoing Evolution of the Hexachlorocyclohexane Catabolic Pathway from Comparative Genomics of Ten Sphingomonadaceae Strains.</title>
        <authorList>
            <person name="Pearce S.L."/>
            <person name="Oakeshott J.G."/>
            <person name="Pandey G."/>
        </authorList>
    </citation>
    <scope>NUCLEOTIDE SEQUENCE [LARGE SCALE GENOMIC DNA]</scope>
    <source>
        <strain evidence="13 14">LL01</strain>
    </source>
</reference>
<comment type="subcellular location">
    <subcellularLocation>
        <location evidence="12">Cell membrane</location>
        <topology evidence="12">Multi-pass membrane protein</topology>
    </subcellularLocation>
    <subcellularLocation>
        <location evidence="2">Membrane</location>
        <topology evidence="2">Multi-pass membrane protein</topology>
    </subcellularLocation>
</comment>
<dbReference type="Pfam" id="PF02628">
    <property type="entry name" value="COX15-CtaA"/>
    <property type="match status" value="1"/>
</dbReference>
<comment type="similarity">
    <text evidence="12">Belongs to the COX15/CtaA family. Type 2 subfamily.</text>
</comment>
<accession>A0A0J7XVV6</accession>
<feature type="transmembrane region" description="Helical" evidence="12">
    <location>
        <begin position="164"/>
        <end position="184"/>
    </location>
</feature>
<keyword evidence="7 12" id="KW-0408">Iron</keyword>
<dbReference type="GO" id="GO:0016653">
    <property type="term" value="F:oxidoreductase activity, acting on NAD(P)H, heme protein as acceptor"/>
    <property type="evidence" value="ECO:0007669"/>
    <property type="project" value="TreeGrafter"/>
</dbReference>
<dbReference type="AlphaFoldDB" id="A0A0J7XVV6"/>
<keyword evidence="9 12" id="KW-0472">Membrane</keyword>
<dbReference type="PATRIC" id="fig|1420583.3.peg.2491"/>
<dbReference type="RefSeq" id="WP_066604250.1">
    <property type="nucleotide sequence ID" value="NZ_KQ130434.1"/>
</dbReference>
<keyword evidence="6 12" id="KW-0560">Oxidoreductase</keyword>
<evidence type="ECO:0000256" key="1">
    <source>
        <dbReference type="ARBA" id="ARBA00001970"/>
    </source>
</evidence>
<dbReference type="GO" id="GO:0005886">
    <property type="term" value="C:plasma membrane"/>
    <property type="evidence" value="ECO:0007669"/>
    <property type="project" value="UniProtKB-SubCell"/>
</dbReference>
<feature type="transmembrane region" description="Helical" evidence="12">
    <location>
        <begin position="134"/>
        <end position="152"/>
    </location>
</feature>
<evidence type="ECO:0000256" key="3">
    <source>
        <dbReference type="ARBA" id="ARBA00022692"/>
    </source>
</evidence>
<dbReference type="InterPro" id="IPR023754">
    <property type="entry name" value="HemeA_Synthase_type2"/>
</dbReference>
<dbReference type="EC" id="1.17.99.9" evidence="12"/>
<keyword evidence="12" id="KW-1003">Cell membrane</keyword>
<dbReference type="STRING" id="1420583.V473_13425"/>
<comment type="subunit">
    <text evidence="12">Interacts with CtaB.</text>
</comment>
<feature type="transmembrane region" description="Helical" evidence="12">
    <location>
        <begin position="294"/>
        <end position="317"/>
    </location>
</feature>
<comment type="function">
    <text evidence="12">Catalyzes the conversion of heme O to heme A by two successive hydroxylations of the methyl group at C8. The first hydroxylation forms heme I, the second hydroxylation results in an unstable dihydroxymethyl group, which spontaneously dehydrates, resulting in the formyl group of heme A.</text>
</comment>
<dbReference type="Proteomes" id="UP000052232">
    <property type="component" value="Unassembled WGS sequence"/>
</dbReference>
<comment type="cofactor">
    <cofactor evidence="1 12">
        <name>heme b</name>
        <dbReference type="ChEBI" id="CHEBI:60344"/>
    </cofactor>
</comment>
<gene>
    <name evidence="12" type="primary">ctaA</name>
    <name evidence="13" type="ORF">V473_13425</name>
</gene>
<evidence type="ECO:0000256" key="4">
    <source>
        <dbReference type="ARBA" id="ARBA00022723"/>
    </source>
</evidence>
<feature type="transmembrane region" description="Helical" evidence="12">
    <location>
        <begin position="323"/>
        <end position="343"/>
    </location>
</feature>
<feature type="transmembrane region" description="Helical" evidence="12">
    <location>
        <begin position="262"/>
        <end position="282"/>
    </location>
</feature>
<keyword evidence="3 12" id="KW-0812">Transmembrane</keyword>
<feature type="transmembrane region" description="Helical" evidence="12">
    <location>
        <begin position="205"/>
        <end position="226"/>
    </location>
</feature>
<evidence type="ECO:0000256" key="10">
    <source>
        <dbReference type="ARBA" id="ARBA00044501"/>
    </source>
</evidence>
<evidence type="ECO:0000256" key="8">
    <source>
        <dbReference type="ARBA" id="ARBA00023133"/>
    </source>
</evidence>
<evidence type="ECO:0000313" key="14">
    <source>
        <dbReference type="Proteomes" id="UP000052232"/>
    </source>
</evidence>
<dbReference type="GO" id="GO:0120547">
    <property type="term" value="F:heme A synthase activity"/>
    <property type="evidence" value="ECO:0007669"/>
    <property type="project" value="UniProtKB-EC"/>
</dbReference>
<evidence type="ECO:0000256" key="11">
    <source>
        <dbReference type="ARBA" id="ARBA00048044"/>
    </source>
</evidence>
<keyword evidence="8 12" id="KW-0350">Heme biosynthesis</keyword>
<dbReference type="GO" id="GO:0046872">
    <property type="term" value="F:metal ion binding"/>
    <property type="evidence" value="ECO:0007669"/>
    <property type="project" value="UniProtKB-KW"/>
</dbReference>
<feature type="binding site" description="axial binding residue" evidence="12">
    <location>
        <position position="268"/>
    </location>
    <ligand>
        <name>heme</name>
        <dbReference type="ChEBI" id="CHEBI:30413"/>
    </ligand>
    <ligandPart>
        <name>Fe</name>
        <dbReference type="ChEBI" id="CHEBI:18248"/>
    </ligandPart>
</feature>
<evidence type="ECO:0000256" key="9">
    <source>
        <dbReference type="ARBA" id="ARBA00023136"/>
    </source>
</evidence>
<evidence type="ECO:0000256" key="2">
    <source>
        <dbReference type="ARBA" id="ARBA00004141"/>
    </source>
</evidence>
<dbReference type="GO" id="GO:0006784">
    <property type="term" value="P:heme A biosynthetic process"/>
    <property type="evidence" value="ECO:0007669"/>
    <property type="project" value="UniProtKB-UniRule"/>
</dbReference>
<dbReference type="PANTHER" id="PTHR23289">
    <property type="entry name" value="CYTOCHROME C OXIDASE ASSEMBLY PROTEIN COX15"/>
    <property type="match status" value="1"/>
</dbReference>
<keyword evidence="14" id="KW-1185">Reference proteome</keyword>
<comment type="pathway">
    <text evidence="10 12">Porphyrin-containing compound metabolism; heme A biosynthesis; heme A from heme O: step 1/1.</text>
</comment>
<dbReference type="EMBL" id="JACT01000002">
    <property type="protein sequence ID" value="KMS55734.1"/>
    <property type="molecule type" value="Genomic_DNA"/>
</dbReference>
<protein>
    <recommendedName>
        <fullName evidence="12">Heme A synthase</fullName>
        <shortName evidence="12">HAS</shortName>
        <ecNumber evidence="12">1.17.99.9</ecNumber>
    </recommendedName>
    <alternativeName>
        <fullName evidence="12">Cytochrome aa3-controlling protein</fullName>
    </alternativeName>
</protein>
<sequence length="347" mass="37677">MTVSPFTRAAPPVSRPAAIARWLLVVALLVFCMVVVGGITRLTESGLSITQWKPITGAIPPLTHDQWMEAFRLYQQIPEYQQINRGMTLGDFQFIFFWEWAHRLLGRLIGVAFALPLLWFAARRAIPAGYGARLVALLALGGLQGAIGWWMVKSGLSVRTDVSHYRLAVHLLTALFIIGGLVWTALDLRALARSPRARPAALRPFALLVLLVLLVQLMLGAFTAGLDAGYVSNTWPLMNDHVVPEGIQWLGSLWATVSSDPYLVHFLHRWWAWVAAVALILLARRAKQAGRRGASIAINAAVGTQILLGIATVISGIALPLAVLHQAVGALLVAAAAWGAHAVGARR</sequence>
<keyword evidence="5 12" id="KW-1133">Transmembrane helix</keyword>
<feature type="transmembrane region" description="Helical" evidence="12">
    <location>
        <begin position="104"/>
        <end position="122"/>
    </location>
</feature>
<feature type="transmembrane region" description="Helical" evidence="12">
    <location>
        <begin position="20"/>
        <end position="39"/>
    </location>
</feature>
<dbReference type="PANTHER" id="PTHR23289:SF2">
    <property type="entry name" value="CYTOCHROME C OXIDASE ASSEMBLY PROTEIN COX15 HOMOLOG"/>
    <property type="match status" value="1"/>
</dbReference>
<keyword evidence="4 12" id="KW-0479">Metal-binding</keyword>
<comment type="caution">
    <text evidence="13">The sequence shown here is derived from an EMBL/GenBank/DDBJ whole genome shotgun (WGS) entry which is preliminary data.</text>
</comment>
<dbReference type="InterPro" id="IPR003780">
    <property type="entry name" value="COX15/CtaA_fam"/>
</dbReference>